<keyword evidence="1" id="KW-0472">Membrane</keyword>
<dbReference type="STRING" id="980251.GCA_001642875_02991"/>
<dbReference type="Proteomes" id="UP000322214">
    <property type="component" value="Chromosome"/>
</dbReference>
<evidence type="ECO:0000259" key="2">
    <source>
        <dbReference type="Pfam" id="PF07811"/>
    </source>
</evidence>
<dbReference type="InterPro" id="IPR012495">
    <property type="entry name" value="TadE-like_dom"/>
</dbReference>
<reference evidence="3 4" key="1">
    <citation type="submission" date="2019-08" db="EMBL/GenBank/DDBJ databases">
        <title>Deep-cultivation of Planctomycetes and their phenomic and genomic characterization uncovers novel biology.</title>
        <authorList>
            <person name="Wiegand S."/>
            <person name="Jogler M."/>
            <person name="Boedeker C."/>
            <person name="Pinto D."/>
            <person name="Vollmers J."/>
            <person name="Rivas-Marin E."/>
            <person name="Kohn T."/>
            <person name="Peeters S.H."/>
            <person name="Heuer A."/>
            <person name="Rast P."/>
            <person name="Oberbeckmann S."/>
            <person name="Bunk B."/>
            <person name="Jeske O."/>
            <person name="Meyerdierks A."/>
            <person name="Storesund J.E."/>
            <person name="Kallscheuer N."/>
            <person name="Luecker S."/>
            <person name="Lage O.M."/>
            <person name="Pohl T."/>
            <person name="Merkel B.J."/>
            <person name="Hornburger P."/>
            <person name="Mueller R.-W."/>
            <person name="Bruemmer F."/>
            <person name="Labrenz M."/>
            <person name="Spormann A.M."/>
            <person name="Op den Camp H."/>
            <person name="Overmann J."/>
            <person name="Amann R."/>
            <person name="Jetten M.S.M."/>
            <person name="Mascher T."/>
            <person name="Medema M.H."/>
            <person name="Devos D.P."/>
            <person name="Kaster A.-K."/>
            <person name="Ovreas L."/>
            <person name="Rohde M."/>
            <person name="Galperin M.Y."/>
            <person name="Jogler C."/>
        </authorList>
    </citation>
    <scope>NUCLEOTIDE SEQUENCE [LARGE SCALE GENOMIC DNA]</scope>
    <source>
        <strain evidence="3 4">FC18</strain>
    </source>
</reference>
<organism evidence="3 4">
    <name type="scientific">Mariniblastus fucicola</name>
    <dbReference type="NCBI Taxonomy" id="980251"/>
    <lineage>
        <taxon>Bacteria</taxon>
        <taxon>Pseudomonadati</taxon>
        <taxon>Planctomycetota</taxon>
        <taxon>Planctomycetia</taxon>
        <taxon>Pirellulales</taxon>
        <taxon>Pirellulaceae</taxon>
        <taxon>Mariniblastus</taxon>
    </lineage>
</organism>
<dbReference type="KEGG" id="mff:MFFC18_07100"/>
<evidence type="ECO:0000256" key="1">
    <source>
        <dbReference type="SAM" id="Phobius"/>
    </source>
</evidence>
<dbReference type="OrthoDB" id="276644at2"/>
<feature type="transmembrane region" description="Helical" evidence="1">
    <location>
        <begin position="21"/>
        <end position="44"/>
    </location>
</feature>
<protein>
    <submittedName>
        <fullName evidence="3">TadE-like protein</fullName>
    </submittedName>
</protein>
<dbReference type="EMBL" id="CP042912">
    <property type="protein sequence ID" value="QEG20859.1"/>
    <property type="molecule type" value="Genomic_DNA"/>
</dbReference>
<evidence type="ECO:0000313" key="4">
    <source>
        <dbReference type="Proteomes" id="UP000322214"/>
    </source>
</evidence>
<keyword evidence="1" id="KW-1133">Transmembrane helix</keyword>
<feature type="domain" description="TadE-like" evidence="2">
    <location>
        <begin position="23"/>
        <end position="65"/>
    </location>
</feature>
<keyword evidence="4" id="KW-1185">Reference proteome</keyword>
<keyword evidence="1" id="KW-0812">Transmembrane</keyword>
<evidence type="ECO:0000313" key="3">
    <source>
        <dbReference type="EMBL" id="QEG20859.1"/>
    </source>
</evidence>
<dbReference type="AlphaFoldDB" id="A0A5B9P5S7"/>
<dbReference type="Pfam" id="PF07811">
    <property type="entry name" value="TadE"/>
    <property type="match status" value="1"/>
</dbReference>
<dbReference type="RefSeq" id="WP_075085207.1">
    <property type="nucleotide sequence ID" value="NZ_CP042912.1"/>
</dbReference>
<name>A0A5B9P5S7_9BACT</name>
<gene>
    <name evidence="3" type="ORF">MFFC18_07100</name>
</gene>
<sequence>MLATKKIPTHRRSSLIHKRSRRGAAVVEAALCIPVIIILMFGTLEISSAYYLKESLTIAAYEGARTGAKRRATRQQVVTRVQDILAARNVTLGDEGSIVVEPNDLSTLDALDPLTVTVKAPTSGNSAIIFDSVANRIVTAQVKIAREFDH</sequence>
<proteinExistence type="predicted"/>
<accession>A0A5B9P5S7</accession>